<organism evidence="2 3">
    <name type="scientific">Virgisporangium ochraceum</name>
    <dbReference type="NCBI Taxonomy" id="65505"/>
    <lineage>
        <taxon>Bacteria</taxon>
        <taxon>Bacillati</taxon>
        <taxon>Actinomycetota</taxon>
        <taxon>Actinomycetes</taxon>
        <taxon>Micromonosporales</taxon>
        <taxon>Micromonosporaceae</taxon>
        <taxon>Virgisporangium</taxon>
    </lineage>
</organism>
<proteinExistence type="predicted"/>
<evidence type="ECO:0000313" key="3">
    <source>
        <dbReference type="Proteomes" id="UP000635606"/>
    </source>
</evidence>
<name>A0A8J4A419_9ACTN</name>
<dbReference type="AlphaFoldDB" id="A0A8J4A419"/>
<sequence>MINRMVGQTLPVFKRWAAALDRRRLMRGRPNFKVHFSRSAAAASLWDYGEDDLADRALQMADADLRHVQAIAANYENPAYPLPMTGQRLTHNHVIAFAAITYFEGKIRPLNRTRRRPQKQRPDRFTEQPPDPVSGL</sequence>
<accession>A0A8J4A419</accession>
<comment type="caution">
    <text evidence="2">The sequence shown here is derived from an EMBL/GenBank/DDBJ whole genome shotgun (WGS) entry which is preliminary data.</text>
</comment>
<gene>
    <name evidence="2" type="ORF">Voc01_103960</name>
</gene>
<feature type="region of interest" description="Disordered" evidence="1">
    <location>
        <begin position="109"/>
        <end position="136"/>
    </location>
</feature>
<dbReference type="EMBL" id="BOPH01000160">
    <property type="protein sequence ID" value="GIJ75479.1"/>
    <property type="molecule type" value="Genomic_DNA"/>
</dbReference>
<dbReference type="RefSeq" id="WP_203935240.1">
    <property type="nucleotide sequence ID" value="NZ_BOPH01000160.1"/>
</dbReference>
<reference evidence="2" key="1">
    <citation type="submission" date="2021-01" db="EMBL/GenBank/DDBJ databases">
        <title>Whole genome shotgun sequence of Virgisporangium ochraceum NBRC 16418.</title>
        <authorList>
            <person name="Komaki H."/>
            <person name="Tamura T."/>
        </authorList>
    </citation>
    <scope>NUCLEOTIDE SEQUENCE</scope>
    <source>
        <strain evidence="2">NBRC 16418</strain>
    </source>
</reference>
<feature type="compositionally biased region" description="Basic residues" evidence="1">
    <location>
        <begin position="109"/>
        <end position="119"/>
    </location>
</feature>
<protein>
    <submittedName>
        <fullName evidence="2">Uncharacterized protein</fullName>
    </submittedName>
</protein>
<evidence type="ECO:0000313" key="2">
    <source>
        <dbReference type="EMBL" id="GIJ75479.1"/>
    </source>
</evidence>
<dbReference type="Proteomes" id="UP000635606">
    <property type="component" value="Unassembled WGS sequence"/>
</dbReference>
<evidence type="ECO:0000256" key="1">
    <source>
        <dbReference type="SAM" id="MobiDB-lite"/>
    </source>
</evidence>
<keyword evidence="3" id="KW-1185">Reference proteome</keyword>